<protein>
    <submittedName>
        <fullName evidence="6">PAS domain S-box protein</fullName>
    </submittedName>
</protein>
<evidence type="ECO:0000256" key="2">
    <source>
        <dbReference type="SAM" id="Phobius"/>
    </source>
</evidence>
<dbReference type="Gene3D" id="6.10.340.10">
    <property type="match status" value="1"/>
</dbReference>
<dbReference type="CDD" id="cd00130">
    <property type="entry name" value="PAS"/>
    <property type="match status" value="1"/>
</dbReference>
<dbReference type="Proteomes" id="UP000662783">
    <property type="component" value="Chromosome"/>
</dbReference>
<dbReference type="SUPFAM" id="SSF55781">
    <property type="entry name" value="GAF domain-like"/>
    <property type="match status" value="1"/>
</dbReference>
<dbReference type="Gene3D" id="3.30.450.20">
    <property type="entry name" value="PAS domain"/>
    <property type="match status" value="1"/>
</dbReference>
<dbReference type="InterPro" id="IPR013655">
    <property type="entry name" value="PAS_fold_3"/>
</dbReference>
<dbReference type="InterPro" id="IPR029016">
    <property type="entry name" value="GAF-like_dom_sf"/>
</dbReference>
<feature type="domain" description="PAS" evidence="3">
    <location>
        <begin position="521"/>
        <end position="579"/>
    </location>
</feature>
<dbReference type="InterPro" id="IPR000014">
    <property type="entry name" value="PAS"/>
</dbReference>
<dbReference type="Pfam" id="PF08447">
    <property type="entry name" value="PAS_3"/>
    <property type="match status" value="1"/>
</dbReference>
<feature type="transmembrane region" description="Helical" evidence="2">
    <location>
        <begin position="199"/>
        <end position="219"/>
    </location>
</feature>
<name>A0A974ZZW3_9BACT</name>
<evidence type="ECO:0000259" key="3">
    <source>
        <dbReference type="PROSITE" id="PS50112"/>
    </source>
</evidence>
<dbReference type="Pfam" id="PF13185">
    <property type="entry name" value="GAF_2"/>
    <property type="match status" value="1"/>
</dbReference>
<dbReference type="PROSITE" id="PS50885">
    <property type="entry name" value="HAMP"/>
    <property type="match status" value="1"/>
</dbReference>
<dbReference type="InterPro" id="IPR000700">
    <property type="entry name" value="PAS-assoc_C"/>
</dbReference>
<dbReference type="PANTHER" id="PTHR32089:SF112">
    <property type="entry name" value="LYSOZYME-LIKE PROTEIN-RELATED"/>
    <property type="match status" value="1"/>
</dbReference>
<organism evidence="6 7">
    <name type="scientific">Fulvivirga lutea</name>
    <dbReference type="NCBI Taxonomy" id="2810512"/>
    <lineage>
        <taxon>Bacteria</taxon>
        <taxon>Pseudomonadati</taxon>
        <taxon>Bacteroidota</taxon>
        <taxon>Cytophagia</taxon>
        <taxon>Cytophagales</taxon>
        <taxon>Fulvivirgaceae</taxon>
        <taxon>Fulvivirga</taxon>
    </lineage>
</organism>
<dbReference type="GO" id="GO:0007165">
    <property type="term" value="P:signal transduction"/>
    <property type="evidence" value="ECO:0007669"/>
    <property type="project" value="InterPro"/>
</dbReference>
<dbReference type="InterPro" id="IPR001610">
    <property type="entry name" value="PAC"/>
</dbReference>
<feature type="region of interest" description="Disordered" evidence="1">
    <location>
        <begin position="489"/>
        <end position="508"/>
    </location>
</feature>
<dbReference type="SUPFAM" id="SSF55785">
    <property type="entry name" value="PYP-like sensor domain (PAS domain)"/>
    <property type="match status" value="1"/>
</dbReference>
<dbReference type="KEGG" id="fuv:JR347_13505"/>
<dbReference type="SUPFAM" id="SSF158472">
    <property type="entry name" value="HAMP domain-like"/>
    <property type="match status" value="1"/>
</dbReference>
<dbReference type="PROSITE" id="PS50113">
    <property type="entry name" value="PAC"/>
    <property type="match status" value="1"/>
</dbReference>
<dbReference type="InterPro" id="IPR003018">
    <property type="entry name" value="GAF"/>
</dbReference>
<gene>
    <name evidence="6" type="ORF">JR347_13505</name>
</gene>
<dbReference type="SMART" id="SM00086">
    <property type="entry name" value="PAC"/>
    <property type="match status" value="1"/>
</dbReference>
<proteinExistence type="predicted"/>
<dbReference type="Gene3D" id="3.30.450.40">
    <property type="match status" value="1"/>
</dbReference>
<keyword evidence="2" id="KW-0812">Transmembrane</keyword>
<dbReference type="SMART" id="SM00065">
    <property type="entry name" value="GAF"/>
    <property type="match status" value="1"/>
</dbReference>
<keyword evidence="2" id="KW-0472">Membrane</keyword>
<evidence type="ECO:0000256" key="1">
    <source>
        <dbReference type="SAM" id="MobiDB-lite"/>
    </source>
</evidence>
<evidence type="ECO:0000259" key="5">
    <source>
        <dbReference type="PROSITE" id="PS50885"/>
    </source>
</evidence>
<dbReference type="PANTHER" id="PTHR32089">
    <property type="entry name" value="METHYL-ACCEPTING CHEMOTAXIS PROTEIN MCPB"/>
    <property type="match status" value="1"/>
</dbReference>
<feature type="domain" description="HAMP" evidence="5">
    <location>
        <begin position="220"/>
        <end position="273"/>
    </location>
</feature>
<dbReference type="RefSeq" id="WP_205721120.1">
    <property type="nucleotide sequence ID" value="NZ_CP070608.1"/>
</dbReference>
<reference evidence="6" key="1">
    <citation type="submission" date="2021-02" db="EMBL/GenBank/DDBJ databases">
        <title>Fulvivirga sp. S481 isolated from sea water.</title>
        <authorList>
            <person name="Bae S.S."/>
            <person name="Baek K."/>
        </authorList>
    </citation>
    <scope>NUCLEOTIDE SEQUENCE</scope>
    <source>
        <strain evidence="6">S481</strain>
    </source>
</reference>
<accession>A0A974ZZW3</accession>
<feature type="transmembrane region" description="Helical" evidence="2">
    <location>
        <begin position="12"/>
        <end position="33"/>
    </location>
</feature>
<keyword evidence="7" id="KW-1185">Reference proteome</keyword>
<dbReference type="PROSITE" id="PS50112">
    <property type="entry name" value="PAS"/>
    <property type="match status" value="1"/>
</dbReference>
<feature type="compositionally biased region" description="Basic and acidic residues" evidence="1">
    <location>
        <begin position="498"/>
        <end position="508"/>
    </location>
</feature>
<keyword evidence="2" id="KW-1133">Transmembrane helix</keyword>
<evidence type="ECO:0000313" key="6">
    <source>
        <dbReference type="EMBL" id="QSE96606.1"/>
    </source>
</evidence>
<sequence length="642" mass="72688">MRKFKLNIGNKIFGGFLILIILFVLNAAVIFITGNGIDQVVKKSSEIIRPSKEAISDFKLLVTRSKMLSINWVYVQYNVDDKEALKVLHSQDYPALKDRIEDLQKSWEIDSQRYLMDTVKAEFEALLEIEKDIMSQLVTFENYEDPLVKLLAEDAIESQVIPMTASIIEKLDKVAQMQQEVTQESDEALTDATVRLRSITIILGAIIILIGLLSAYFMARSITNPINYIKDVVVKLGKGELVEDQGKKFNNDEIGEMAIAMDNLIQGLRSTTIFAENIGNGKYDSEFKPLSDHDVLGNALLEMRSNLARVAEEDKKRNWSTEGLAKFGDILRRNNDNIEKLCDDIIRNLVTYMGCNQGGIYIIDDSESGEPFMTLMACYAWDKKKYIDQKIHKGEGLSGQVWQEMDTIYLTEVPDNYIRITSGLGDANPKSVLIVPLKVNEEIYGVVEIASFKMFEDYEIEFVQKIAESIASTVSSVKINATTQKLLEESQEMTEQMRSQEEEMRQNMEELQATQEEMQRGQSEAESTMEAINSSVAIIEFDEHGTILNANQNFLDLTGYFKDEIQGESHRIFVNKDDKASDEYRQFWKDLAAGRSKTGEFSRLGKGGKVVWLAENYAPIKGRDGSINKVMLVAMDISKFKG</sequence>
<feature type="domain" description="PAC" evidence="4">
    <location>
        <begin position="597"/>
        <end position="642"/>
    </location>
</feature>
<dbReference type="GO" id="GO:0016020">
    <property type="term" value="C:membrane"/>
    <property type="evidence" value="ECO:0007669"/>
    <property type="project" value="InterPro"/>
</dbReference>
<dbReference type="NCBIfam" id="TIGR00229">
    <property type="entry name" value="sensory_box"/>
    <property type="match status" value="1"/>
</dbReference>
<dbReference type="InterPro" id="IPR035965">
    <property type="entry name" value="PAS-like_dom_sf"/>
</dbReference>
<dbReference type="AlphaFoldDB" id="A0A974ZZW3"/>
<dbReference type="InterPro" id="IPR003660">
    <property type="entry name" value="HAMP_dom"/>
</dbReference>
<dbReference type="EMBL" id="CP070608">
    <property type="protein sequence ID" value="QSE96606.1"/>
    <property type="molecule type" value="Genomic_DNA"/>
</dbReference>
<evidence type="ECO:0000313" key="7">
    <source>
        <dbReference type="Proteomes" id="UP000662783"/>
    </source>
</evidence>
<evidence type="ECO:0000259" key="4">
    <source>
        <dbReference type="PROSITE" id="PS50113"/>
    </source>
</evidence>